<dbReference type="HOGENOM" id="CLU_625346_0_0_6"/>
<evidence type="ECO:0000313" key="12">
    <source>
        <dbReference type="Proteomes" id="UP000560000"/>
    </source>
</evidence>
<dbReference type="PANTHER" id="PTHR30572">
    <property type="entry name" value="MEMBRANE COMPONENT OF TRANSPORTER-RELATED"/>
    <property type="match status" value="1"/>
</dbReference>
<proteinExistence type="predicted"/>
<evidence type="ECO:0000256" key="6">
    <source>
        <dbReference type="SAM" id="Phobius"/>
    </source>
</evidence>
<reference evidence="9 11" key="1">
    <citation type="submission" date="2014-09" db="EMBL/GenBank/DDBJ databases">
        <title>Xanthomonadaceae 3.5X direct submission.</title>
        <authorList>
            <person name="Fang T."/>
            <person name="Wang H."/>
        </authorList>
    </citation>
    <scope>NUCLEOTIDE SEQUENCE [LARGE SCALE GENOMIC DNA]</scope>
    <source>
        <strain evidence="9 11">3.5X</strain>
    </source>
</reference>
<evidence type="ECO:0000313" key="9">
    <source>
        <dbReference type="EMBL" id="KGI78803.1"/>
    </source>
</evidence>
<evidence type="ECO:0000256" key="1">
    <source>
        <dbReference type="ARBA" id="ARBA00004651"/>
    </source>
</evidence>
<dbReference type="InterPro" id="IPR050250">
    <property type="entry name" value="Macrolide_Exporter_MacB"/>
</dbReference>
<evidence type="ECO:0000256" key="5">
    <source>
        <dbReference type="ARBA" id="ARBA00023136"/>
    </source>
</evidence>
<accession>A0A099CXS8</accession>
<dbReference type="EMBL" id="JROI01000007">
    <property type="protein sequence ID" value="KGI78803.1"/>
    <property type="molecule type" value="Genomic_DNA"/>
</dbReference>
<dbReference type="GO" id="GO:0005524">
    <property type="term" value="F:ATP binding"/>
    <property type="evidence" value="ECO:0007669"/>
    <property type="project" value="UniProtKB-KW"/>
</dbReference>
<dbReference type="OrthoDB" id="8735006at2"/>
<evidence type="ECO:0000256" key="4">
    <source>
        <dbReference type="ARBA" id="ARBA00022989"/>
    </source>
</evidence>
<protein>
    <submittedName>
        <fullName evidence="9">ABC transporter ATP-binding protein</fullName>
    </submittedName>
    <submittedName>
        <fullName evidence="10">Putative ABC transport system permease protein</fullName>
    </submittedName>
</protein>
<keyword evidence="2" id="KW-1003">Cell membrane</keyword>
<keyword evidence="9" id="KW-0547">Nucleotide-binding</keyword>
<keyword evidence="5 6" id="KW-0472">Membrane</keyword>
<dbReference type="Proteomes" id="UP000029708">
    <property type="component" value="Unassembled WGS sequence"/>
</dbReference>
<keyword evidence="3 6" id="KW-0812">Transmembrane</keyword>
<feature type="transmembrane region" description="Helical" evidence="6">
    <location>
        <begin position="402"/>
        <end position="425"/>
    </location>
</feature>
<evidence type="ECO:0000313" key="11">
    <source>
        <dbReference type="Proteomes" id="UP000029708"/>
    </source>
</evidence>
<comment type="subcellular location">
    <subcellularLocation>
        <location evidence="1">Cell membrane</location>
        <topology evidence="1">Multi-pass membrane protein</topology>
    </subcellularLocation>
</comment>
<keyword evidence="11" id="KW-1185">Reference proteome</keyword>
<reference evidence="10 12" key="2">
    <citation type="submission" date="2020-08" db="EMBL/GenBank/DDBJ databases">
        <title>Genomic Encyclopedia of Type Strains, Phase IV (KMG-IV): sequencing the most valuable type-strain genomes for metagenomic binning, comparative biology and taxonomic classification.</title>
        <authorList>
            <person name="Goeker M."/>
        </authorList>
    </citation>
    <scope>NUCLEOTIDE SEQUENCE [LARGE SCALE GENOMIC DNA]</scope>
    <source>
        <strain evidence="10 12">DSM 107085</strain>
    </source>
</reference>
<feature type="transmembrane region" description="Helical" evidence="6">
    <location>
        <begin position="316"/>
        <end position="335"/>
    </location>
</feature>
<keyword evidence="9" id="KW-0067">ATP-binding</keyword>
<evidence type="ECO:0000313" key="10">
    <source>
        <dbReference type="EMBL" id="MBB6184423.1"/>
    </source>
</evidence>
<organism evidence="9 11">
    <name type="scientific">Oleiagrimonas soli</name>
    <dbReference type="NCBI Taxonomy" id="1543381"/>
    <lineage>
        <taxon>Bacteria</taxon>
        <taxon>Pseudomonadati</taxon>
        <taxon>Pseudomonadota</taxon>
        <taxon>Gammaproteobacteria</taxon>
        <taxon>Lysobacterales</taxon>
        <taxon>Rhodanobacteraceae</taxon>
        <taxon>Oleiagrimonas</taxon>
    </lineage>
</organism>
<evidence type="ECO:0000259" key="8">
    <source>
        <dbReference type="Pfam" id="PF12704"/>
    </source>
</evidence>
<gene>
    <name evidence="10" type="ORF">HNQ86_001768</name>
    <name evidence="9" type="ORF">LF63_0102315</name>
</gene>
<name>A0A099CXS8_9GAMM</name>
<keyword evidence="4 6" id="KW-1133">Transmembrane helix</keyword>
<evidence type="ECO:0000256" key="3">
    <source>
        <dbReference type="ARBA" id="ARBA00022692"/>
    </source>
</evidence>
<dbReference type="InterPro" id="IPR003838">
    <property type="entry name" value="ABC3_permease_C"/>
</dbReference>
<dbReference type="Pfam" id="PF02687">
    <property type="entry name" value="FtsX"/>
    <property type="match status" value="1"/>
</dbReference>
<comment type="caution">
    <text evidence="9">The sequence shown here is derived from an EMBL/GenBank/DDBJ whole genome shotgun (WGS) entry which is preliminary data.</text>
</comment>
<dbReference type="GO" id="GO:0022857">
    <property type="term" value="F:transmembrane transporter activity"/>
    <property type="evidence" value="ECO:0007669"/>
    <property type="project" value="TreeGrafter"/>
</dbReference>
<evidence type="ECO:0000259" key="7">
    <source>
        <dbReference type="Pfam" id="PF02687"/>
    </source>
</evidence>
<dbReference type="Proteomes" id="UP000560000">
    <property type="component" value="Unassembled WGS sequence"/>
</dbReference>
<dbReference type="EMBL" id="JACHET010000001">
    <property type="protein sequence ID" value="MBB6184423.1"/>
    <property type="molecule type" value="Genomic_DNA"/>
</dbReference>
<evidence type="ECO:0000256" key="2">
    <source>
        <dbReference type="ARBA" id="ARBA00022475"/>
    </source>
</evidence>
<sequence length="439" mass="48430">MFAYYVKVALHNTQRNKVLAALMVLAIAVGIGASMTTLTVMHLLSGDPLPGRSQHIYYPQIDVNPQSKGREPLDMLDYRTAMDLWSSDKADQQALVANSMVKVRTPYSTRPALMLPMVSTTSDFFSMFDVPFRYGQAWSKSDDASRTRVAVISSRLNDKLFGGRNSVGKTLRLADSDVRIIGVLDAWRPSPLFYKVRGGRFTDGDTSAFYKKTDDVFMPFAASLEVNAGNFQAFTCWSAPDPNEDLRNAPCVWVALWARLNSAAKVNAYRSYLQNYADQQKAAGRIKYADDIRLRSLMQWLDFNRVVPSNVKLQTALAFSFLLICLTNVVGLLLAKFLRHSGEIGLRRALGATRTAVFFQCLIESAIIGLLGGLGGLLLTLFGLYLVRLQPVAYADLAHMDVSMFLVTFALALATSLLAGALPALRASLTPTALQLKLL</sequence>
<dbReference type="STRING" id="1543381.LF63_0102315"/>
<feature type="domain" description="ABC3 transporter permease C-terminal" evidence="7">
    <location>
        <begin position="317"/>
        <end position="428"/>
    </location>
</feature>
<dbReference type="GO" id="GO:0005886">
    <property type="term" value="C:plasma membrane"/>
    <property type="evidence" value="ECO:0007669"/>
    <property type="project" value="UniProtKB-SubCell"/>
</dbReference>
<feature type="transmembrane region" description="Helical" evidence="6">
    <location>
        <begin position="356"/>
        <end position="382"/>
    </location>
</feature>
<dbReference type="RefSeq" id="WP_043099365.1">
    <property type="nucleotide sequence ID" value="NZ_JACHET010000001.1"/>
</dbReference>
<dbReference type="Pfam" id="PF12704">
    <property type="entry name" value="MacB_PCD"/>
    <property type="match status" value="1"/>
</dbReference>
<dbReference type="InterPro" id="IPR025857">
    <property type="entry name" value="MacB_PCD"/>
</dbReference>
<dbReference type="AlphaFoldDB" id="A0A099CXS8"/>
<feature type="domain" description="MacB-like periplasmic core" evidence="8">
    <location>
        <begin position="21"/>
        <end position="272"/>
    </location>
</feature>
<dbReference type="PANTHER" id="PTHR30572:SF18">
    <property type="entry name" value="ABC-TYPE MACROLIDE FAMILY EXPORT SYSTEM PERMEASE COMPONENT 2"/>
    <property type="match status" value="1"/>
</dbReference>